<comment type="subcellular location">
    <subcellularLocation>
        <location evidence="1">Cell septum</location>
    </subcellularLocation>
</comment>
<comment type="similarity">
    <text evidence="2">Belongs to the SsgA family.</text>
</comment>
<protein>
    <submittedName>
        <fullName evidence="7">Streptomyces sporulation and cell division protein, SsgA</fullName>
    </submittedName>
</protein>
<dbReference type="GO" id="GO:0030428">
    <property type="term" value="C:cell septum"/>
    <property type="evidence" value="ECO:0007669"/>
    <property type="project" value="UniProtKB-SubCell"/>
</dbReference>
<dbReference type="AlphaFoldDB" id="A0A1I2YDJ3"/>
<proteinExistence type="inferred from homology"/>
<evidence type="ECO:0000256" key="5">
    <source>
        <dbReference type="ARBA" id="ARBA00023210"/>
    </source>
</evidence>
<dbReference type="Proteomes" id="UP000181942">
    <property type="component" value="Unassembled WGS sequence"/>
</dbReference>
<evidence type="ECO:0000256" key="6">
    <source>
        <dbReference type="ARBA" id="ARBA00023306"/>
    </source>
</evidence>
<dbReference type="Pfam" id="PF04686">
    <property type="entry name" value="SsgA"/>
    <property type="match status" value="1"/>
</dbReference>
<evidence type="ECO:0000256" key="2">
    <source>
        <dbReference type="ARBA" id="ARBA00009323"/>
    </source>
</evidence>
<evidence type="ECO:0000256" key="4">
    <source>
        <dbReference type="ARBA" id="ARBA00022969"/>
    </source>
</evidence>
<dbReference type="InterPro" id="IPR006776">
    <property type="entry name" value="SsgB"/>
</dbReference>
<dbReference type="Gene3D" id="2.30.31.20">
    <property type="entry name" value="Sporulation-specific cell division protein SsgB"/>
    <property type="match status" value="1"/>
</dbReference>
<keyword evidence="4" id="KW-0749">Sporulation</keyword>
<accession>A0A1I2YDJ3</accession>
<organism evidence="7 8">
    <name type="scientific">Streptomyces mirabilis</name>
    <dbReference type="NCBI Taxonomy" id="68239"/>
    <lineage>
        <taxon>Bacteria</taxon>
        <taxon>Bacillati</taxon>
        <taxon>Actinomycetota</taxon>
        <taxon>Actinomycetes</taxon>
        <taxon>Kitasatosporales</taxon>
        <taxon>Streptomycetaceae</taxon>
        <taxon>Streptomyces</taxon>
    </lineage>
</organism>
<dbReference type="GO" id="GO:0030435">
    <property type="term" value="P:sporulation resulting in formation of a cellular spore"/>
    <property type="evidence" value="ECO:0007669"/>
    <property type="project" value="UniProtKB-KW"/>
</dbReference>
<evidence type="ECO:0000313" key="8">
    <source>
        <dbReference type="Proteomes" id="UP000181942"/>
    </source>
</evidence>
<dbReference type="EMBL" id="FONR01000068">
    <property type="protein sequence ID" value="SFH23419.1"/>
    <property type="molecule type" value="Genomic_DNA"/>
</dbReference>
<dbReference type="GO" id="GO:0000917">
    <property type="term" value="P:division septum assembly"/>
    <property type="evidence" value="ECO:0007669"/>
    <property type="project" value="UniProtKB-KW"/>
</dbReference>
<gene>
    <name evidence="7" type="ORF">SAMN02787118_1683</name>
</gene>
<name>A0A1I2YDJ3_9ACTN</name>
<keyword evidence="6" id="KW-0131">Cell cycle</keyword>
<keyword evidence="3 7" id="KW-0132">Cell division</keyword>
<dbReference type="InterPro" id="IPR038658">
    <property type="entry name" value="SsgB_sf"/>
</dbReference>
<evidence type="ECO:0000256" key="3">
    <source>
        <dbReference type="ARBA" id="ARBA00022618"/>
    </source>
</evidence>
<evidence type="ECO:0000256" key="1">
    <source>
        <dbReference type="ARBA" id="ARBA00004431"/>
    </source>
</evidence>
<reference evidence="7 8" key="1">
    <citation type="submission" date="2016-10" db="EMBL/GenBank/DDBJ databases">
        <authorList>
            <person name="de Groot N.N."/>
        </authorList>
    </citation>
    <scope>NUCLEOTIDE SEQUENCE [LARGE SCALE GENOMIC DNA]</scope>
    <source>
        <strain evidence="7 8">OK461</strain>
    </source>
</reference>
<sequence>MCMVTVHVSVPDALSAPLPAELHYDMTDPYAVRLSLGAPAARSVDWVFARSLLTEGLRRPTGTGDVLVIPRHRCHLDSVRIVLRSTAGAALVDIAAATVAAFLRRTVSLVPPGTESLHIDMDRALAELTDRRE</sequence>
<keyword evidence="5" id="KW-0717">Septation</keyword>
<evidence type="ECO:0000313" key="7">
    <source>
        <dbReference type="EMBL" id="SFH23419.1"/>
    </source>
</evidence>